<keyword evidence="1" id="KW-1133">Transmembrane helix</keyword>
<evidence type="ECO:0000313" key="3">
    <source>
        <dbReference type="Proteomes" id="UP001589595"/>
    </source>
</evidence>
<feature type="transmembrane region" description="Helical" evidence="1">
    <location>
        <begin position="182"/>
        <end position="200"/>
    </location>
</feature>
<gene>
    <name evidence="2" type="ORF">ACFFOL_04810</name>
</gene>
<keyword evidence="3" id="KW-1185">Reference proteome</keyword>
<organism evidence="2 3">
    <name type="scientific">Halobaculum roseum</name>
    <dbReference type="NCBI Taxonomy" id="2175149"/>
    <lineage>
        <taxon>Archaea</taxon>
        <taxon>Methanobacteriati</taxon>
        <taxon>Methanobacteriota</taxon>
        <taxon>Stenosarchaea group</taxon>
        <taxon>Halobacteria</taxon>
        <taxon>Halobacteriales</taxon>
        <taxon>Haloferacaceae</taxon>
        <taxon>Halobaculum</taxon>
    </lineage>
</organism>
<dbReference type="EMBL" id="JBHMAJ010000003">
    <property type="protein sequence ID" value="MFB9823505.1"/>
    <property type="molecule type" value="Genomic_DNA"/>
</dbReference>
<feature type="transmembrane region" description="Helical" evidence="1">
    <location>
        <begin position="105"/>
        <end position="132"/>
    </location>
</feature>
<evidence type="ECO:0008006" key="4">
    <source>
        <dbReference type="Google" id="ProtNLM"/>
    </source>
</evidence>
<name>A0ABD5MM24_9EURY</name>
<comment type="caution">
    <text evidence="2">The sequence shown here is derived from an EMBL/GenBank/DDBJ whole genome shotgun (WGS) entry which is preliminary data.</text>
</comment>
<evidence type="ECO:0000256" key="1">
    <source>
        <dbReference type="SAM" id="Phobius"/>
    </source>
</evidence>
<evidence type="ECO:0000313" key="2">
    <source>
        <dbReference type="EMBL" id="MFB9823505.1"/>
    </source>
</evidence>
<sequence>MSREHEPPEDRGPTAVAATALARTRRGLAAALADPVAVAVLLASTAVYSLVYAVAVGDLGAAPRSAGVAGADAGAVSVTAVPAPLARAVSGEGVALVAVGPVEYLFVPATLAVAVAIGLLVGANLALSALAWRRPSVCDISPASGLAAGLPALLSGTACCGPLVFIVLGIQATSAALTAIAWLRPAAVLLLVASLLWAGWRLDVQASSPSGKMLSGM</sequence>
<keyword evidence="1" id="KW-0812">Transmembrane</keyword>
<dbReference type="RefSeq" id="WP_222922482.1">
    <property type="nucleotide sequence ID" value="NZ_CP082286.1"/>
</dbReference>
<feature type="transmembrane region" description="Helical" evidence="1">
    <location>
        <begin position="32"/>
        <end position="55"/>
    </location>
</feature>
<keyword evidence="1" id="KW-0472">Membrane</keyword>
<dbReference type="AlphaFoldDB" id="A0ABD5MM24"/>
<proteinExistence type="predicted"/>
<dbReference type="GeneID" id="67209772"/>
<accession>A0ABD5MM24</accession>
<reference evidence="2" key="1">
    <citation type="submission" date="2024-09" db="EMBL/GenBank/DDBJ databases">
        <authorList>
            <person name="Sun Q."/>
        </authorList>
    </citation>
    <scope>NUCLEOTIDE SEQUENCE [LARGE SCALE GENOMIC DNA]</scope>
    <source>
        <strain evidence="2">JCM 31273</strain>
    </source>
</reference>
<protein>
    <recommendedName>
        <fullName evidence="4">Yip1 domain-containing protein</fullName>
    </recommendedName>
</protein>
<feature type="transmembrane region" description="Helical" evidence="1">
    <location>
        <begin position="144"/>
        <end position="170"/>
    </location>
</feature>
<dbReference type="Proteomes" id="UP001589595">
    <property type="component" value="Unassembled WGS sequence"/>
</dbReference>